<dbReference type="OrthoDB" id="409136at2759"/>
<dbReference type="EMBL" id="VJMH01000708">
    <property type="protein sequence ID" value="KAF0714817.1"/>
    <property type="molecule type" value="Genomic_DNA"/>
</dbReference>
<organism evidence="10 11">
    <name type="scientific">Aphanomyces stellatus</name>
    <dbReference type="NCBI Taxonomy" id="120398"/>
    <lineage>
        <taxon>Eukaryota</taxon>
        <taxon>Sar</taxon>
        <taxon>Stramenopiles</taxon>
        <taxon>Oomycota</taxon>
        <taxon>Saprolegniomycetes</taxon>
        <taxon>Saprolegniales</taxon>
        <taxon>Verrucalvaceae</taxon>
        <taxon>Aphanomyces</taxon>
    </lineage>
</organism>
<dbReference type="InterPro" id="IPR036249">
    <property type="entry name" value="Thioredoxin-like_sf"/>
</dbReference>
<keyword evidence="3" id="KW-0560">Oxidoreductase</keyword>
<dbReference type="InterPro" id="IPR012336">
    <property type="entry name" value="Thioredoxin-like_fold"/>
</dbReference>
<keyword evidence="2" id="KW-0677">Repeat</keyword>
<protein>
    <recommendedName>
        <fullName evidence="1">protein-disulfide reductase</fullName>
        <ecNumber evidence="1">1.8.1.8</ecNumber>
    </recommendedName>
</protein>
<evidence type="ECO:0000256" key="6">
    <source>
        <dbReference type="ARBA" id="ARBA00047388"/>
    </source>
</evidence>
<evidence type="ECO:0000313" key="9">
    <source>
        <dbReference type="EMBL" id="KAF0714817.1"/>
    </source>
</evidence>
<evidence type="ECO:0000313" key="11">
    <source>
        <dbReference type="Proteomes" id="UP000332933"/>
    </source>
</evidence>
<evidence type="ECO:0000259" key="8">
    <source>
        <dbReference type="PROSITE" id="PS51352"/>
    </source>
</evidence>
<name>A0A485KCJ6_9STRA</name>
<feature type="domain" description="Thioredoxin" evidence="8">
    <location>
        <begin position="1"/>
        <end position="148"/>
    </location>
</feature>
<sequence>MTWTELFGAELQTKDGLKPTEEVLAGKKYVGIYFSAHWCPPCKAFTPMLADTYEQFIEDDHNDFALVFVSSDKQVSQFDEYYAEMPFFALPYSDRAQKDVLAKKFEVKTIPTLAFLNEAGELVTTEGRNLVQNARGQPTRVLEALAQQ</sequence>
<proteinExistence type="inferred from homology"/>
<accession>A0A485KCJ6</accession>
<dbReference type="InterPro" id="IPR013766">
    <property type="entry name" value="Thioredoxin_domain"/>
</dbReference>
<comment type="similarity">
    <text evidence="5">Belongs to the nucleoredoxin family.</text>
</comment>
<dbReference type="PANTHER" id="PTHR13871:SF96">
    <property type="entry name" value="THIOREDOXIN DOMAIN-CONTAINING PROTEIN"/>
    <property type="match status" value="1"/>
</dbReference>
<dbReference type="InterPro" id="IPR052259">
    <property type="entry name" value="Nucleoredoxin-like"/>
</dbReference>
<reference evidence="9" key="2">
    <citation type="submission" date="2019-06" db="EMBL/GenBank/DDBJ databases">
        <title>Genomics analysis of Aphanomyces spp. identifies a new class of oomycete effector associated with host adaptation.</title>
        <authorList>
            <person name="Gaulin E."/>
        </authorList>
    </citation>
    <scope>NUCLEOTIDE SEQUENCE</scope>
    <source>
        <strain evidence="9">CBS 578.67</strain>
    </source>
</reference>
<keyword evidence="11" id="KW-1185">Reference proteome</keyword>
<dbReference type="EC" id="1.8.1.8" evidence="1"/>
<keyword evidence="4" id="KW-0520">NAD</keyword>
<evidence type="ECO:0000256" key="7">
    <source>
        <dbReference type="ARBA" id="ARBA00047804"/>
    </source>
</evidence>
<evidence type="ECO:0000256" key="3">
    <source>
        <dbReference type="ARBA" id="ARBA00023002"/>
    </source>
</evidence>
<dbReference type="Proteomes" id="UP000332933">
    <property type="component" value="Unassembled WGS sequence"/>
</dbReference>
<dbReference type="EMBL" id="CAADRA010000708">
    <property type="protein sequence ID" value="VFT80824.1"/>
    <property type="molecule type" value="Genomic_DNA"/>
</dbReference>
<evidence type="ECO:0000256" key="4">
    <source>
        <dbReference type="ARBA" id="ARBA00023027"/>
    </source>
</evidence>
<evidence type="ECO:0000256" key="5">
    <source>
        <dbReference type="ARBA" id="ARBA00025782"/>
    </source>
</evidence>
<dbReference type="PROSITE" id="PS51352">
    <property type="entry name" value="THIOREDOXIN_2"/>
    <property type="match status" value="1"/>
</dbReference>
<comment type="catalytic activity">
    <reaction evidence="7">
        <text>[protein]-dithiol + NADP(+) = [protein]-disulfide + NADPH + H(+)</text>
        <dbReference type="Rhea" id="RHEA:18753"/>
        <dbReference type="Rhea" id="RHEA-COMP:10593"/>
        <dbReference type="Rhea" id="RHEA-COMP:10594"/>
        <dbReference type="ChEBI" id="CHEBI:15378"/>
        <dbReference type="ChEBI" id="CHEBI:29950"/>
        <dbReference type="ChEBI" id="CHEBI:50058"/>
        <dbReference type="ChEBI" id="CHEBI:57783"/>
        <dbReference type="ChEBI" id="CHEBI:58349"/>
        <dbReference type="EC" id="1.8.1.8"/>
    </reaction>
</comment>
<comment type="catalytic activity">
    <reaction evidence="6">
        <text>[protein]-dithiol + NAD(+) = [protein]-disulfide + NADH + H(+)</text>
        <dbReference type="Rhea" id="RHEA:18749"/>
        <dbReference type="Rhea" id="RHEA-COMP:10593"/>
        <dbReference type="Rhea" id="RHEA-COMP:10594"/>
        <dbReference type="ChEBI" id="CHEBI:15378"/>
        <dbReference type="ChEBI" id="CHEBI:29950"/>
        <dbReference type="ChEBI" id="CHEBI:50058"/>
        <dbReference type="ChEBI" id="CHEBI:57540"/>
        <dbReference type="ChEBI" id="CHEBI:57945"/>
        <dbReference type="EC" id="1.8.1.8"/>
    </reaction>
</comment>
<dbReference type="AlphaFoldDB" id="A0A485KCJ6"/>
<dbReference type="SUPFAM" id="SSF52833">
    <property type="entry name" value="Thioredoxin-like"/>
    <property type="match status" value="1"/>
</dbReference>
<gene>
    <name evidence="10" type="primary">Aste57867_3669</name>
    <name evidence="9" type="ORF">As57867_003658</name>
    <name evidence="10" type="ORF">ASTE57867_3669</name>
</gene>
<evidence type="ECO:0000313" key="10">
    <source>
        <dbReference type="EMBL" id="VFT80824.1"/>
    </source>
</evidence>
<evidence type="ECO:0000256" key="2">
    <source>
        <dbReference type="ARBA" id="ARBA00022737"/>
    </source>
</evidence>
<evidence type="ECO:0000256" key="1">
    <source>
        <dbReference type="ARBA" id="ARBA00012612"/>
    </source>
</evidence>
<dbReference type="PANTHER" id="PTHR13871">
    <property type="entry name" value="THIOREDOXIN"/>
    <property type="match status" value="1"/>
</dbReference>
<dbReference type="Pfam" id="PF13905">
    <property type="entry name" value="Thioredoxin_8"/>
    <property type="match status" value="1"/>
</dbReference>
<dbReference type="Gene3D" id="3.40.30.10">
    <property type="entry name" value="Glutaredoxin"/>
    <property type="match status" value="1"/>
</dbReference>
<reference evidence="10 11" key="1">
    <citation type="submission" date="2019-03" db="EMBL/GenBank/DDBJ databases">
        <authorList>
            <person name="Gaulin E."/>
            <person name="Dumas B."/>
        </authorList>
    </citation>
    <scope>NUCLEOTIDE SEQUENCE [LARGE SCALE GENOMIC DNA]</scope>
    <source>
        <strain evidence="10">CBS 568.67</strain>
    </source>
</reference>
<dbReference type="GO" id="GO:0047134">
    <property type="term" value="F:protein-disulfide reductase [NAD(P)H] activity"/>
    <property type="evidence" value="ECO:0007669"/>
    <property type="project" value="UniProtKB-EC"/>
</dbReference>